<protein>
    <recommendedName>
        <fullName evidence="3">Nucleotidyltransferase</fullName>
    </recommendedName>
</protein>
<dbReference type="Proteomes" id="UP000198538">
    <property type="component" value="Unassembled WGS sequence"/>
</dbReference>
<dbReference type="InterPro" id="IPR009267">
    <property type="entry name" value="NTP_transf_6"/>
</dbReference>
<organism evidence="1 2">
    <name type="scientific">Paenibacillus polysaccharolyticus</name>
    <dbReference type="NCBI Taxonomy" id="582692"/>
    <lineage>
        <taxon>Bacteria</taxon>
        <taxon>Bacillati</taxon>
        <taxon>Bacillota</taxon>
        <taxon>Bacilli</taxon>
        <taxon>Bacillales</taxon>
        <taxon>Paenibacillaceae</taxon>
        <taxon>Paenibacillus</taxon>
    </lineage>
</organism>
<sequence length="183" mass="21766">MQYEERLVQTLRQHEQIMQDLRIVRSLELPDCYIGAGYIRNYIWDDLHGFTRRELNSDIDVVYFNAADLREERDYELEQELCTATGNTKWSVKNQARMHLHNGDMPYHSTEDALRFWPEQVTAIGVQLQSDDQIRICAPYGLEDLYALVVRKSPAFMDAAYYYERVCKKNWQQHWPKLTIVRA</sequence>
<proteinExistence type="predicted"/>
<dbReference type="AlphaFoldDB" id="A0A1G5JMM5"/>
<evidence type="ECO:0000313" key="1">
    <source>
        <dbReference type="EMBL" id="SCY89557.1"/>
    </source>
</evidence>
<gene>
    <name evidence="1" type="ORF">SAMN05720606_111183</name>
</gene>
<evidence type="ECO:0008006" key="3">
    <source>
        <dbReference type="Google" id="ProtNLM"/>
    </source>
</evidence>
<keyword evidence="2" id="KW-1185">Reference proteome</keyword>
<name>A0A1G5JMM5_9BACL</name>
<dbReference type="RefSeq" id="WP_244159347.1">
    <property type="nucleotide sequence ID" value="NZ_FMVM01000011.1"/>
</dbReference>
<dbReference type="PANTHER" id="PTHR39166:SF1">
    <property type="entry name" value="BLL1166 PROTEIN"/>
    <property type="match status" value="1"/>
</dbReference>
<dbReference type="PANTHER" id="PTHR39166">
    <property type="entry name" value="BLL1166 PROTEIN"/>
    <property type="match status" value="1"/>
</dbReference>
<dbReference type="STRING" id="582692.SAMN05720606_111183"/>
<dbReference type="Pfam" id="PF06042">
    <property type="entry name" value="NTP_transf_6"/>
    <property type="match status" value="1"/>
</dbReference>
<accession>A0A1G5JMM5</accession>
<dbReference type="EMBL" id="FMVM01000011">
    <property type="protein sequence ID" value="SCY89557.1"/>
    <property type="molecule type" value="Genomic_DNA"/>
</dbReference>
<evidence type="ECO:0000313" key="2">
    <source>
        <dbReference type="Proteomes" id="UP000198538"/>
    </source>
</evidence>
<reference evidence="2" key="1">
    <citation type="submission" date="2016-10" db="EMBL/GenBank/DDBJ databases">
        <authorList>
            <person name="Varghese N."/>
            <person name="Submissions S."/>
        </authorList>
    </citation>
    <scope>NUCLEOTIDE SEQUENCE [LARGE SCALE GENOMIC DNA]</scope>
    <source>
        <strain evidence="2">BL9</strain>
    </source>
</reference>